<evidence type="ECO:0000256" key="4">
    <source>
        <dbReference type="ARBA" id="ARBA00022989"/>
    </source>
</evidence>
<dbReference type="OrthoDB" id="9770036at2"/>
<evidence type="ECO:0000256" key="5">
    <source>
        <dbReference type="ARBA" id="ARBA00023136"/>
    </source>
</evidence>
<evidence type="ECO:0000259" key="8">
    <source>
        <dbReference type="Pfam" id="PF02687"/>
    </source>
</evidence>
<feature type="transmembrane region" description="Helical" evidence="7">
    <location>
        <begin position="377"/>
        <end position="397"/>
    </location>
</feature>
<reference evidence="11" key="1">
    <citation type="submission" date="2018-08" db="EMBL/GenBank/DDBJ databases">
        <title>Mucilaginibacter sp. MYSH2.</title>
        <authorList>
            <person name="Seo T."/>
        </authorList>
    </citation>
    <scope>NUCLEOTIDE SEQUENCE [LARGE SCALE GENOMIC DNA]</scope>
    <source>
        <strain evidence="11">KIRAN</strain>
    </source>
</reference>
<dbReference type="GO" id="GO:0022857">
    <property type="term" value="F:transmembrane transporter activity"/>
    <property type="evidence" value="ECO:0007669"/>
    <property type="project" value="TreeGrafter"/>
</dbReference>
<evidence type="ECO:0000256" key="3">
    <source>
        <dbReference type="ARBA" id="ARBA00022692"/>
    </source>
</evidence>
<keyword evidence="2" id="KW-1003">Cell membrane</keyword>
<dbReference type="InterPro" id="IPR003838">
    <property type="entry name" value="ABC3_permease_C"/>
</dbReference>
<name>A0A399S2G7_9BACT</name>
<feature type="transmembrane region" description="Helical" evidence="7">
    <location>
        <begin position="346"/>
        <end position="365"/>
    </location>
</feature>
<keyword evidence="4 7" id="KW-1133">Transmembrane helix</keyword>
<feature type="transmembrane region" description="Helical" evidence="7">
    <location>
        <begin position="21"/>
        <end position="42"/>
    </location>
</feature>
<protein>
    <submittedName>
        <fullName evidence="10">ABC transporter permease</fullName>
    </submittedName>
</protein>
<feature type="domain" description="MacB-like periplasmic core" evidence="9">
    <location>
        <begin position="21"/>
        <end position="243"/>
    </location>
</feature>
<dbReference type="AlphaFoldDB" id="A0A399S2G7"/>
<dbReference type="EMBL" id="QWGE01000004">
    <property type="protein sequence ID" value="RIJ36629.1"/>
    <property type="molecule type" value="Genomic_DNA"/>
</dbReference>
<organism evidence="10 11">
    <name type="scientific">Pontibacter oryzae</name>
    <dbReference type="NCBI Taxonomy" id="2304593"/>
    <lineage>
        <taxon>Bacteria</taxon>
        <taxon>Pseudomonadati</taxon>
        <taxon>Bacteroidota</taxon>
        <taxon>Cytophagia</taxon>
        <taxon>Cytophagales</taxon>
        <taxon>Hymenobacteraceae</taxon>
        <taxon>Pontibacter</taxon>
    </lineage>
</organism>
<comment type="caution">
    <text evidence="10">The sequence shown here is derived from an EMBL/GenBank/DDBJ whole genome shotgun (WGS) entry which is preliminary data.</text>
</comment>
<gene>
    <name evidence="10" type="ORF">D1627_12310</name>
</gene>
<keyword evidence="11" id="KW-1185">Reference proteome</keyword>
<dbReference type="GO" id="GO:0005886">
    <property type="term" value="C:plasma membrane"/>
    <property type="evidence" value="ECO:0007669"/>
    <property type="project" value="UniProtKB-SubCell"/>
</dbReference>
<feature type="transmembrane region" description="Helical" evidence="7">
    <location>
        <begin position="281"/>
        <end position="306"/>
    </location>
</feature>
<accession>A0A399S2G7</accession>
<evidence type="ECO:0000256" key="2">
    <source>
        <dbReference type="ARBA" id="ARBA00022475"/>
    </source>
</evidence>
<dbReference type="PANTHER" id="PTHR30572:SF4">
    <property type="entry name" value="ABC TRANSPORTER PERMEASE YTRF"/>
    <property type="match status" value="1"/>
</dbReference>
<evidence type="ECO:0000313" key="10">
    <source>
        <dbReference type="EMBL" id="RIJ36629.1"/>
    </source>
</evidence>
<evidence type="ECO:0000256" key="1">
    <source>
        <dbReference type="ARBA" id="ARBA00004651"/>
    </source>
</evidence>
<sequence length="414" mass="45586">MFDLDKWQEILATMQKNKLRTFLTAFGVFWGIFMLVLLLGAGKGMENGVYNRFGDGAKNSVFVWSGKTAVAHKGLKPGREIKLTNEDLKAVQREVAGLDMLAPRNRVWGEYTINYKKQNGSYQVFGAEPAFMDMNGERAFRGRLLNQLDEREKRKVIVLGEQAAQVLFADQNPIGEYVNIQGIHFKVVGTFKVRGNNSGRREERAYIPFATLQTTFNQPNQVQVMLLAAKEGVPAKEMEDKLRVLLAQRHKFSETDDMALGIENTEEEYLKVQGLFSGIRIFVWIVGIGTLIAGIVGVSNIMLIIVKERTREIGVRKALGATPLSVVSLILQESIVITAFSGYMGLLFGTGLLALLEYLLVSSGAELPFFANPEVDFGVALGATVVLVLSGAIAGLVPALKAANIKPIEALRAE</sequence>
<evidence type="ECO:0000256" key="7">
    <source>
        <dbReference type="SAM" id="Phobius"/>
    </source>
</evidence>
<feature type="domain" description="ABC3 transporter permease C-terminal" evidence="8">
    <location>
        <begin position="285"/>
        <end position="407"/>
    </location>
</feature>
<evidence type="ECO:0000256" key="6">
    <source>
        <dbReference type="ARBA" id="ARBA00038076"/>
    </source>
</evidence>
<proteinExistence type="inferred from homology"/>
<dbReference type="Proteomes" id="UP000266005">
    <property type="component" value="Unassembled WGS sequence"/>
</dbReference>
<dbReference type="Pfam" id="PF12704">
    <property type="entry name" value="MacB_PCD"/>
    <property type="match status" value="1"/>
</dbReference>
<evidence type="ECO:0000313" key="11">
    <source>
        <dbReference type="Proteomes" id="UP000266005"/>
    </source>
</evidence>
<evidence type="ECO:0000259" key="9">
    <source>
        <dbReference type="Pfam" id="PF12704"/>
    </source>
</evidence>
<dbReference type="Pfam" id="PF02687">
    <property type="entry name" value="FtsX"/>
    <property type="match status" value="1"/>
</dbReference>
<keyword evidence="3 7" id="KW-0812">Transmembrane</keyword>
<keyword evidence="5 7" id="KW-0472">Membrane</keyword>
<dbReference type="RefSeq" id="WP_119432579.1">
    <property type="nucleotide sequence ID" value="NZ_QWGE01000004.1"/>
</dbReference>
<comment type="subcellular location">
    <subcellularLocation>
        <location evidence="1">Cell membrane</location>
        <topology evidence="1">Multi-pass membrane protein</topology>
    </subcellularLocation>
</comment>
<dbReference type="InterPro" id="IPR050250">
    <property type="entry name" value="Macrolide_Exporter_MacB"/>
</dbReference>
<comment type="similarity">
    <text evidence="6">Belongs to the ABC-4 integral membrane protein family.</text>
</comment>
<dbReference type="PANTHER" id="PTHR30572">
    <property type="entry name" value="MEMBRANE COMPONENT OF TRANSPORTER-RELATED"/>
    <property type="match status" value="1"/>
</dbReference>
<dbReference type="InterPro" id="IPR025857">
    <property type="entry name" value="MacB_PCD"/>
</dbReference>